<keyword evidence="2" id="KW-0479">Metal-binding</keyword>
<dbReference type="InterPro" id="IPR050527">
    <property type="entry name" value="Snail/Krueppel_Znf"/>
</dbReference>
<dbReference type="GO" id="GO:0000981">
    <property type="term" value="F:DNA-binding transcription factor activity, RNA polymerase II-specific"/>
    <property type="evidence" value="ECO:0007669"/>
    <property type="project" value="TreeGrafter"/>
</dbReference>
<keyword evidence="4 9" id="KW-0863">Zinc-finger</keyword>
<evidence type="ECO:0000256" key="4">
    <source>
        <dbReference type="ARBA" id="ARBA00022771"/>
    </source>
</evidence>
<dbReference type="EMBL" id="JANEYF010001344">
    <property type="protein sequence ID" value="KAJ8964487.1"/>
    <property type="molecule type" value="Genomic_DNA"/>
</dbReference>
<evidence type="ECO:0000256" key="8">
    <source>
        <dbReference type="ARBA" id="ARBA00037948"/>
    </source>
</evidence>
<evidence type="ECO:0000256" key="10">
    <source>
        <dbReference type="SAM" id="MobiDB-lite"/>
    </source>
</evidence>
<dbReference type="SMART" id="SM00355">
    <property type="entry name" value="ZnF_C2H2"/>
    <property type="match status" value="4"/>
</dbReference>
<feature type="region of interest" description="Disordered" evidence="10">
    <location>
        <begin position="34"/>
        <end position="59"/>
    </location>
</feature>
<dbReference type="GO" id="GO:0008270">
    <property type="term" value="F:zinc ion binding"/>
    <property type="evidence" value="ECO:0007669"/>
    <property type="project" value="UniProtKB-KW"/>
</dbReference>
<dbReference type="AlphaFoldDB" id="A0AAV8ZJH0"/>
<evidence type="ECO:0000256" key="2">
    <source>
        <dbReference type="ARBA" id="ARBA00022723"/>
    </source>
</evidence>
<proteinExistence type="inferred from homology"/>
<dbReference type="PROSITE" id="PS50157">
    <property type="entry name" value="ZINC_FINGER_C2H2_2"/>
    <property type="match status" value="2"/>
</dbReference>
<evidence type="ECO:0000256" key="9">
    <source>
        <dbReference type="PROSITE-ProRule" id="PRU00042"/>
    </source>
</evidence>
<feature type="domain" description="C2H2-type" evidence="11">
    <location>
        <begin position="268"/>
        <end position="295"/>
    </location>
</feature>
<evidence type="ECO:0000259" key="11">
    <source>
        <dbReference type="PROSITE" id="PS50157"/>
    </source>
</evidence>
<reference evidence="12" key="1">
    <citation type="journal article" date="2023" name="Insect Mol. Biol.">
        <title>Genome sequencing provides insights into the evolution of gene families encoding plant cell wall-degrading enzymes in longhorned beetles.</title>
        <authorList>
            <person name="Shin N.R."/>
            <person name="Okamura Y."/>
            <person name="Kirsch R."/>
            <person name="Pauchet Y."/>
        </authorList>
    </citation>
    <scope>NUCLEOTIDE SEQUENCE</scope>
    <source>
        <strain evidence="12">RBIC_L_NR</strain>
    </source>
</reference>
<comment type="subcellular location">
    <subcellularLocation>
        <location evidence="1">Nucleus</location>
    </subcellularLocation>
</comment>
<keyword evidence="13" id="KW-1185">Reference proteome</keyword>
<feature type="domain" description="C2H2-type" evidence="11">
    <location>
        <begin position="297"/>
        <end position="324"/>
    </location>
</feature>
<dbReference type="PROSITE" id="PS00028">
    <property type="entry name" value="ZINC_FINGER_C2H2_1"/>
    <property type="match status" value="2"/>
</dbReference>
<dbReference type="Pfam" id="PF00096">
    <property type="entry name" value="zf-C2H2"/>
    <property type="match status" value="2"/>
</dbReference>
<comment type="similarity">
    <text evidence="8">Belongs to the snail C2H2-type zinc-finger protein family.</text>
</comment>
<keyword evidence="5" id="KW-0862">Zinc</keyword>
<dbReference type="FunFam" id="3.30.160.60:FF:000557">
    <property type="entry name" value="zinc finger and SCAN domain-containing protein 29"/>
    <property type="match status" value="1"/>
</dbReference>
<organism evidence="12 13">
    <name type="scientific">Rhamnusium bicolor</name>
    <dbReference type="NCBI Taxonomy" id="1586634"/>
    <lineage>
        <taxon>Eukaryota</taxon>
        <taxon>Metazoa</taxon>
        <taxon>Ecdysozoa</taxon>
        <taxon>Arthropoda</taxon>
        <taxon>Hexapoda</taxon>
        <taxon>Insecta</taxon>
        <taxon>Pterygota</taxon>
        <taxon>Neoptera</taxon>
        <taxon>Endopterygota</taxon>
        <taxon>Coleoptera</taxon>
        <taxon>Polyphaga</taxon>
        <taxon>Cucujiformia</taxon>
        <taxon>Chrysomeloidea</taxon>
        <taxon>Cerambycidae</taxon>
        <taxon>Lepturinae</taxon>
        <taxon>Rhagiini</taxon>
        <taxon>Rhamnusium</taxon>
    </lineage>
</organism>
<dbReference type="Proteomes" id="UP001162156">
    <property type="component" value="Unassembled WGS sequence"/>
</dbReference>
<dbReference type="PANTHER" id="PTHR24388:SF54">
    <property type="entry name" value="PROTEIN ESCARGOT"/>
    <property type="match status" value="1"/>
</dbReference>
<dbReference type="PANTHER" id="PTHR24388">
    <property type="entry name" value="ZINC FINGER PROTEIN"/>
    <property type="match status" value="1"/>
</dbReference>
<sequence>MTIWYVPIKNDHYTNQDDSLRSSVIEEMVIDDELDTSTNNDQEVASDLNETRGDNVSLKPGLNLPPVEIFTNSHNENIEVPAINNTTLPSIAEITTKTIKLNSFSEETVADKAGNLNQLLDTNSSLYSNVTFGDDLTLPISVAEGTNVFSTINPTSIFQPATSTDLSHTEDIYESTNIMCISCSKLFSNLEDFQNHPCGIITDETVEAASTNLEKSEQILNNNGENSENANNFEAEESVKEALKCHICKKNVGQQKRHLRTHTGEKPFGCHLCDKKFSLKSTLDSHVRTHDPNPKRFTCNVCNSFFSSKSSLKVHTTLHTGLRNQFCSFCDQKFRTAGNRKSHETLMHLSKSKKRGESKHTRITNMLESVAAEVLNNVNSTQTDVTTADSSGNILTQEISSNETNSEEISSQIINLSENLLPSLSEDQITIDPVILLQQLQMSGMLLTNDSEPVSSLMLDDGTLLSIEGSKSNMVISLPSTQSDVTTVKDNNLVKPEKPRTFEVIQKQDQLWEGAALTIVEVSELPKRPKDLVWIPETGDEIIGSASRSNNQTWLQETRQMRNPLGFLNGPNSKCPGKAMNLKKGYTKPMRVVQINLHHDRAATSILRTGMRDCDVALIQEPWAYKG</sequence>
<dbReference type="InterPro" id="IPR036236">
    <property type="entry name" value="Znf_C2H2_sf"/>
</dbReference>
<evidence type="ECO:0000313" key="12">
    <source>
        <dbReference type="EMBL" id="KAJ8964487.1"/>
    </source>
</evidence>
<dbReference type="GO" id="GO:0005634">
    <property type="term" value="C:nucleus"/>
    <property type="evidence" value="ECO:0007669"/>
    <property type="project" value="UniProtKB-SubCell"/>
</dbReference>
<gene>
    <name evidence="12" type="ORF">NQ314_004774</name>
</gene>
<evidence type="ECO:0000313" key="13">
    <source>
        <dbReference type="Proteomes" id="UP001162156"/>
    </source>
</evidence>
<evidence type="ECO:0000256" key="5">
    <source>
        <dbReference type="ARBA" id="ARBA00022833"/>
    </source>
</evidence>
<dbReference type="GO" id="GO:0000978">
    <property type="term" value="F:RNA polymerase II cis-regulatory region sequence-specific DNA binding"/>
    <property type="evidence" value="ECO:0007669"/>
    <property type="project" value="TreeGrafter"/>
</dbReference>
<dbReference type="Gene3D" id="3.30.160.60">
    <property type="entry name" value="Classic Zinc Finger"/>
    <property type="match status" value="3"/>
</dbReference>
<evidence type="ECO:0000256" key="1">
    <source>
        <dbReference type="ARBA" id="ARBA00004123"/>
    </source>
</evidence>
<accession>A0AAV8ZJH0</accession>
<protein>
    <recommendedName>
        <fullName evidence="11">C2H2-type domain-containing protein</fullName>
    </recommendedName>
</protein>
<dbReference type="InterPro" id="IPR013087">
    <property type="entry name" value="Znf_C2H2_type"/>
</dbReference>
<dbReference type="SUPFAM" id="SSF57667">
    <property type="entry name" value="beta-beta-alpha zinc fingers"/>
    <property type="match status" value="2"/>
</dbReference>
<evidence type="ECO:0000256" key="6">
    <source>
        <dbReference type="ARBA" id="ARBA00023125"/>
    </source>
</evidence>
<evidence type="ECO:0000256" key="7">
    <source>
        <dbReference type="ARBA" id="ARBA00023242"/>
    </source>
</evidence>
<keyword evidence="7" id="KW-0539">Nucleus</keyword>
<comment type="caution">
    <text evidence="12">The sequence shown here is derived from an EMBL/GenBank/DDBJ whole genome shotgun (WGS) entry which is preliminary data.</text>
</comment>
<keyword evidence="6" id="KW-0238">DNA-binding</keyword>
<keyword evidence="3" id="KW-0677">Repeat</keyword>
<evidence type="ECO:0000256" key="3">
    <source>
        <dbReference type="ARBA" id="ARBA00022737"/>
    </source>
</evidence>
<name>A0AAV8ZJH0_9CUCU</name>